<dbReference type="KEGG" id="vg:26625982"/>
<accession>A0A0K2CNM5</accession>
<gene>
    <name evidence="1" type="ORF">JENST_34</name>
</gene>
<evidence type="ECO:0000313" key="1">
    <source>
        <dbReference type="EMBL" id="ALA07164.1"/>
    </source>
</evidence>
<protein>
    <submittedName>
        <fullName evidence="1">Uncharacterized protein</fullName>
    </submittedName>
</protein>
<proteinExistence type="predicted"/>
<dbReference type="Proteomes" id="UP000208104">
    <property type="component" value="Segment"/>
</dbReference>
<evidence type="ECO:0000313" key="2">
    <source>
        <dbReference type="Proteomes" id="UP000208104"/>
    </source>
</evidence>
<dbReference type="EMBL" id="KT151955">
    <property type="protein sequence ID" value="ALA07164.1"/>
    <property type="molecule type" value="Genomic_DNA"/>
</dbReference>
<dbReference type="GeneID" id="26625982"/>
<reference evidence="1 2" key="1">
    <citation type="journal article" date="2015" name="Genome Announc.">
        <title>Genome Sequences of Five Additional Brevibacillus laterosporus Bacteriophages.</title>
        <authorList>
            <person name="Merrill B.D."/>
            <person name="Berg J.A."/>
            <person name="Graves K.A."/>
            <person name="Ward A.T."/>
            <person name="Hilton J.A."/>
            <person name="Wake B.N."/>
            <person name="Grose J.H."/>
            <person name="Breakwell D.P."/>
            <person name="Burnett S.H."/>
        </authorList>
    </citation>
    <scope>NUCLEOTIDE SEQUENCE [LARGE SCALE GENOMIC DNA]</scope>
</reference>
<organism evidence="1 2">
    <name type="scientific">Brevibacillus phage Jenst</name>
    <dbReference type="NCBI Taxonomy" id="1691954"/>
    <lineage>
        <taxon>Viruses</taxon>
        <taxon>Duplodnaviria</taxon>
        <taxon>Heunggongvirae</taxon>
        <taxon>Uroviricota</taxon>
        <taxon>Caudoviricetes</taxon>
        <taxon>Jenstvirus</taxon>
        <taxon>Jenstvirus jenst</taxon>
    </lineage>
</organism>
<dbReference type="RefSeq" id="YP_009199095.1">
    <property type="nucleotide sequence ID" value="NC_028805.1"/>
</dbReference>
<name>A0A0K2CNM5_9CAUD</name>
<keyword evidence="2" id="KW-1185">Reference proteome</keyword>
<sequence length="79" mass="8693">MKKQDVWGLTLPQLGYYLEQCSEHIEFTVKISTMSFGGLFGGFGGGTEPSSEEAKADGTYVDGYKVADEEDMDWLSSIL</sequence>